<dbReference type="EMBL" id="JAHQZT010000042">
    <property type="protein sequence ID" value="MBV0934863.1"/>
    <property type="molecule type" value="Genomic_DNA"/>
</dbReference>
<sequence length="403" mass="44446">MIRRDPEQAWHPSYWLAALGAGGLSISFFMYLMWLLPHPGFPMPTWQHLEALLAGSVLLPTGVRPIAILSTLFMLLLALLHFVLLIWNLREQSAARRTDAYKRLLGSPAEVQLMTQPLTLAMTVNVCFALGALWVPGLWSIVEYLFPLALLAFAAIGAWSLKLYGRYLSRMLVSGGYRSEEHNHLSPLIAVFTFAMLSVGLAAPAAMSHSQVVAALAGTLSILFLVVSVVTGVLVLISGLQAMLQHGLQTQATPSIWMLVPIMTLLGIEWVRMQHGLSHHFSTSVEQGRLFVVLTTIFMLQLGVMLLGYRVMQLNGYLKAHLQGDQRNPISFGLICPGVAVFVMGMFWWHLVWVEGGMVTAFGPVYWLGIACLAVVQLLTLAALLRLSSRLLRHKPVAIASMQ</sequence>
<feature type="transmembrane region" description="Helical" evidence="1">
    <location>
        <begin position="365"/>
        <end position="385"/>
    </location>
</feature>
<feature type="transmembrane region" description="Helical" evidence="1">
    <location>
        <begin position="290"/>
        <end position="309"/>
    </location>
</feature>
<feature type="transmembrane region" description="Helical" evidence="1">
    <location>
        <begin position="213"/>
        <end position="240"/>
    </location>
</feature>
<evidence type="ECO:0000313" key="2">
    <source>
        <dbReference type="EMBL" id="MBV0934863.1"/>
    </source>
</evidence>
<gene>
    <name evidence="2" type="ORF">KTN04_16125</name>
</gene>
<feature type="transmembrane region" description="Helical" evidence="1">
    <location>
        <begin position="118"/>
        <end position="139"/>
    </location>
</feature>
<organism evidence="2 3">
    <name type="scientific">Marinobacterium weihaiense</name>
    <dbReference type="NCBI Taxonomy" id="2851016"/>
    <lineage>
        <taxon>Bacteria</taxon>
        <taxon>Pseudomonadati</taxon>
        <taxon>Pseudomonadota</taxon>
        <taxon>Gammaproteobacteria</taxon>
        <taxon>Oceanospirillales</taxon>
        <taxon>Oceanospirillaceae</taxon>
        <taxon>Marinobacterium</taxon>
    </lineage>
</organism>
<feature type="transmembrane region" description="Helical" evidence="1">
    <location>
        <begin position="66"/>
        <end position="87"/>
    </location>
</feature>
<feature type="transmembrane region" description="Helical" evidence="1">
    <location>
        <begin position="185"/>
        <end position="207"/>
    </location>
</feature>
<keyword evidence="3" id="KW-1185">Reference proteome</keyword>
<evidence type="ECO:0000256" key="1">
    <source>
        <dbReference type="SAM" id="Phobius"/>
    </source>
</evidence>
<reference evidence="2 3" key="1">
    <citation type="submission" date="2021-06" db="EMBL/GenBank/DDBJ databases">
        <title>Bacterium isolated from marine sediment.</title>
        <authorList>
            <person name="Zhu K.-L."/>
            <person name="Du Z.-J."/>
            <person name="Liang Q.-Y."/>
        </authorList>
    </citation>
    <scope>NUCLEOTIDE SEQUENCE [LARGE SCALE GENOMIC DNA]</scope>
    <source>
        <strain evidence="2 3">A346</strain>
    </source>
</reference>
<keyword evidence="1" id="KW-0812">Transmembrane</keyword>
<comment type="caution">
    <text evidence="2">The sequence shown here is derived from an EMBL/GenBank/DDBJ whole genome shotgun (WGS) entry which is preliminary data.</text>
</comment>
<feature type="transmembrane region" description="Helical" evidence="1">
    <location>
        <begin position="252"/>
        <end position="270"/>
    </location>
</feature>
<feature type="transmembrane region" description="Helical" evidence="1">
    <location>
        <begin position="145"/>
        <end position="164"/>
    </location>
</feature>
<dbReference type="RefSeq" id="WP_217336254.1">
    <property type="nucleotide sequence ID" value="NZ_JAHQZT010000042.1"/>
</dbReference>
<accession>A0ABS6MEZ0</accession>
<feature type="transmembrane region" description="Helical" evidence="1">
    <location>
        <begin position="330"/>
        <end position="353"/>
    </location>
</feature>
<protein>
    <submittedName>
        <fullName evidence="2">Uncharacterized protein</fullName>
    </submittedName>
</protein>
<keyword evidence="1" id="KW-1133">Transmembrane helix</keyword>
<proteinExistence type="predicted"/>
<dbReference type="Proteomes" id="UP000755551">
    <property type="component" value="Unassembled WGS sequence"/>
</dbReference>
<keyword evidence="1" id="KW-0472">Membrane</keyword>
<dbReference type="InterPro" id="IPR059133">
    <property type="entry name" value="TsoY-like"/>
</dbReference>
<dbReference type="NCBIfam" id="NF047644">
    <property type="entry name" value="TsoY_fam"/>
    <property type="match status" value="1"/>
</dbReference>
<name>A0ABS6MEZ0_9GAMM</name>
<evidence type="ECO:0000313" key="3">
    <source>
        <dbReference type="Proteomes" id="UP000755551"/>
    </source>
</evidence>
<feature type="transmembrane region" description="Helical" evidence="1">
    <location>
        <begin position="12"/>
        <end position="36"/>
    </location>
</feature>